<evidence type="ECO:0000256" key="1">
    <source>
        <dbReference type="SAM" id="Phobius"/>
    </source>
</evidence>
<dbReference type="EMBL" id="LAZR01003653">
    <property type="protein sequence ID" value="KKN16032.1"/>
    <property type="molecule type" value="Genomic_DNA"/>
</dbReference>
<organism evidence="2">
    <name type="scientific">marine sediment metagenome</name>
    <dbReference type="NCBI Taxonomy" id="412755"/>
    <lineage>
        <taxon>unclassified sequences</taxon>
        <taxon>metagenomes</taxon>
        <taxon>ecological metagenomes</taxon>
    </lineage>
</organism>
<keyword evidence="1" id="KW-0472">Membrane</keyword>
<reference evidence="2" key="1">
    <citation type="journal article" date="2015" name="Nature">
        <title>Complex archaea that bridge the gap between prokaryotes and eukaryotes.</title>
        <authorList>
            <person name="Spang A."/>
            <person name="Saw J.H."/>
            <person name="Jorgensen S.L."/>
            <person name="Zaremba-Niedzwiedzka K."/>
            <person name="Martijn J."/>
            <person name="Lind A.E."/>
            <person name="van Eijk R."/>
            <person name="Schleper C."/>
            <person name="Guy L."/>
            <person name="Ettema T.J."/>
        </authorList>
    </citation>
    <scope>NUCLEOTIDE SEQUENCE</scope>
</reference>
<comment type="caution">
    <text evidence="2">The sequence shown here is derived from an EMBL/GenBank/DDBJ whole genome shotgun (WGS) entry which is preliminary data.</text>
</comment>
<keyword evidence="1" id="KW-0812">Transmembrane</keyword>
<feature type="transmembrane region" description="Helical" evidence="1">
    <location>
        <begin position="90"/>
        <end position="118"/>
    </location>
</feature>
<gene>
    <name evidence="2" type="ORF">LCGC14_0979940</name>
</gene>
<name>A0A0F9NVA7_9ZZZZ</name>
<proteinExistence type="predicted"/>
<sequence>MNKKGMGAILWMLFLLVVTVGLAVQTNPDFDVELFKEKLEWSNIDLNIYEQPELEGAIEDATNGLGSAAFGIARWGSDYAKDNPTIPWKFLTLIILLSISIPIIIGLIKIGAIIFILIREYFQLRKEKKEVLYNG</sequence>
<keyword evidence="1" id="KW-1133">Transmembrane helix</keyword>
<accession>A0A0F9NVA7</accession>
<dbReference type="AlphaFoldDB" id="A0A0F9NVA7"/>
<evidence type="ECO:0000313" key="2">
    <source>
        <dbReference type="EMBL" id="KKN16032.1"/>
    </source>
</evidence>
<protein>
    <submittedName>
        <fullName evidence="2">Uncharacterized protein</fullName>
    </submittedName>
</protein>